<dbReference type="HAMAP" id="MF_01511">
    <property type="entry name" value="GMP_reduct_type2"/>
    <property type="match status" value="1"/>
</dbReference>
<evidence type="ECO:0000256" key="2">
    <source>
        <dbReference type="ARBA" id="ARBA00023002"/>
    </source>
</evidence>
<dbReference type="OrthoDB" id="9805398at2"/>
<keyword evidence="1 5" id="KW-0521">NADP</keyword>
<dbReference type="PATRIC" id="fig|1218492.5.peg.1284"/>
<dbReference type="PIRSF" id="PIRSF036500">
    <property type="entry name" value="GMP_red_Firmic"/>
    <property type="match status" value="1"/>
</dbReference>
<sequence length="328" mass="36322">MPNNPFNVFDYEDIQLIPQKCILEHRHQAQTSVQLGNYTFQIPVVPANMASVIDEKLAVWLAQNNYFYIMHRFTPQTRFNFVQKMHQQQLYASISVGVQKADYELIDQLVQAHLTPAFITIDIAHGYAPSVQHMIQYIKTYLPQSFVIAGNVATPEAVHFLEDAGADATKVGIGPGRACITKIKTGFGTAGWQLAAVRMCAKAANKPVIADGGIRTNGDIAKSLRFGAQMVMIGSLLAGHDENPGEIRQKNGQKVKVYFGSASEMQKGERKNIEGKAITVPYRGSIKTTLREMKEDLQSAISYAGGRNLADLRKVNYVILKNSIYNGD</sequence>
<gene>
    <name evidence="5 7" type="primary">guaC</name>
    <name evidence="7" type="ORF">JG30_11400</name>
</gene>
<proteinExistence type="inferred from homology"/>
<dbReference type="GO" id="GO:0016616">
    <property type="term" value="F:oxidoreductase activity, acting on the CH-OH group of donors, NAD or NADP as acceptor"/>
    <property type="evidence" value="ECO:0007669"/>
    <property type="project" value="UniProtKB-ARBA"/>
</dbReference>
<dbReference type="HOGENOM" id="CLU_022552_5_0_9"/>
<dbReference type="InterPro" id="IPR001093">
    <property type="entry name" value="IMP_DH_GMPRt"/>
</dbReference>
<dbReference type="CDD" id="cd00381">
    <property type="entry name" value="IMPDH"/>
    <property type="match status" value="1"/>
</dbReference>
<evidence type="ECO:0000313" key="7">
    <source>
        <dbReference type="EMBL" id="KJY60952.1"/>
    </source>
</evidence>
<evidence type="ECO:0000256" key="4">
    <source>
        <dbReference type="ARBA" id="ARBA00048616"/>
    </source>
</evidence>
<reference evidence="7 8" key="1">
    <citation type="submission" date="2015-01" db="EMBL/GenBank/DDBJ databases">
        <title>Comparative genomics of the lactic acid bacteria isolated from the honey bee gut.</title>
        <authorList>
            <person name="Ellegaard K.M."/>
            <person name="Tamarit D."/>
            <person name="Javelind E."/>
            <person name="Olofsson T."/>
            <person name="Andersson S.G."/>
            <person name="Vasquez A."/>
        </authorList>
    </citation>
    <scope>NUCLEOTIDE SEQUENCE [LARGE SCALE GENOMIC DNA]</scope>
    <source>
        <strain evidence="7 8">Bin4</strain>
    </source>
</reference>
<dbReference type="SUPFAM" id="SSF51412">
    <property type="entry name" value="Inosine monophosphate dehydrogenase (IMPDH)"/>
    <property type="match status" value="1"/>
</dbReference>
<dbReference type="PROSITE" id="PS00487">
    <property type="entry name" value="IMP_DH_GMP_RED"/>
    <property type="match status" value="1"/>
</dbReference>
<dbReference type="NCBIfam" id="TIGR01306">
    <property type="entry name" value="GMP_reduct_2"/>
    <property type="match status" value="1"/>
</dbReference>
<comment type="similarity">
    <text evidence="5">Belongs to the IMPDH/GMPR family. GuaC type 2 subfamily.</text>
</comment>
<dbReference type="PANTHER" id="PTHR43170">
    <property type="entry name" value="GMP REDUCTASE"/>
    <property type="match status" value="1"/>
</dbReference>
<evidence type="ECO:0000256" key="1">
    <source>
        <dbReference type="ARBA" id="ARBA00022857"/>
    </source>
</evidence>
<dbReference type="NCBIfam" id="NF003966">
    <property type="entry name" value="PRK05458.1"/>
    <property type="match status" value="1"/>
</dbReference>
<evidence type="ECO:0000256" key="5">
    <source>
        <dbReference type="HAMAP-Rule" id="MF_01511"/>
    </source>
</evidence>
<dbReference type="GO" id="GO:0005829">
    <property type="term" value="C:cytosol"/>
    <property type="evidence" value="ECO:0007669"/>
    <property type="project" value="TreeGrafter"/>
</dbReference>
<dbReference type="EMBL" id="JXJQ01000009">
    <property type="protein sequence ID" value="KJY60952.1"/>
    <property type="molecule type" value="Genomic_DNA"/>
</dbReference>
<dbReference type="SMART" id="SM01240">
    <property type="entry name" value="IMPDH"/>
    <property type="match status" value="1"/>
</dbReference>
<comment type="caution">
    <text evidence="7">The sequence shown here is derived from an EMBL/GenBank/DDBJ whole genome shotgun (WGS) entry which is preliminary data.</text>
</comment>
<dbReference type="RefSeq" id="WP_046316951.1">
    <property type="nucleotide sequence ID" value="NZ_JAMBJK010000012.1"/>
</dbReference>
<dbReference type="Pfam" id="PF00478">
    <property type="entry name" value="IMPDH"/>
    <property type="match status" value="1"/>
</dbReference>
<comment type="catalytic activity">
    <reaction evidence="4 5">
        <text>IMP + NH4(+) + NADP(+) = GMP + NADPH + 2 H(+)</text>
        <dbReference type="Rhea" id="RHEA:17185"/>
        <dbReference type="ChEBI" id="CHEBI:15378"/>
        <dbReference type="ChEBI" id="CHEBI:28938"/>
        <dbReference type="ChEBI" id="CHEBI:57783"/>
        <dbReference type="ChEBI" id="CHEBI:58053"/>
        <dbReference type="ChEBI" id="CHEBI:58115"/>
        <dbReference type="ChEBI" id="CHEBI:58349"/>
        <dbReference type="EC" id="1.7.1.7"/>
    </reaction>
</comment>
<dbReference type="InterPro" id="IPR013785">
    <property type="entry name" value="Aldolase_TIM"/>
</dbReference>
<feature type="domain" description="IMP dehydrogenase/GMP reductase" evidence="6">
    <location>
        <begin position="10"/>
        <end position="315"/>
    </location>
</feature>
<evidence type="ECO:0000259" key="6">
    <source>
        <dbReference type="Pfam" id="PF00478"/>
    </source>
</evidence>
<dbReference type="InterPro" id="IPR005994">
    <property type="entry name" value="GuaC_type_2"/>
</dbReference>
<dbReference type="Proteomes" id="UP000033558">
    <property type="component" value="Unassembled WGS sequence"/>
</dbReference>
<dbReference type="InterPro" id="IPR015875">
    <property type="entry name" value="IMP_DH/GMP_Rdtase_CS"/>
</dbReference>
<keyword evidence="2 5" id="KW-0560">Oxidoreductase</keyword>
<dbReference type="FunFam" id="3.20.20.70:FF:000424">
    <property type="entry name" value="Inosine-5'-monophosphate dehydrogenase 2"/>
    <property type="match status" value="1"/>
</dbReference>
<keyword evidence="8" id="KW-1185">Reference proteome</keyword>
<comment type="function">
    <text evidence="3 5">Catalyzes the irreversible NADPH-dependent deamination of GMP to IMP. It functions in the conversion of nucleobase, nucleoside and nucleotide derivatives of G to A nucleotides, and in maintaining the intracellular balance of A and G nucleotides.</text>
</comment>
<dbReference type="PANTHER" id="PTHR43170:SF5">
    <property type="entry name" value="GMP REDUCTASE"/>
    <property type="match status" value="1"/>
</dbReference>
<dbReference type="GO" id="GO:0006163">
    <property type="term" value="P:purine nucleotide metabolic process"/>
    <property type="evidence" value="ECO:0007669"/>
    <property type="project" value="UniProtKB-UniRule"/>
</dbReference>
<dbReference type="GO" id="GO:0003920">
    <property type="term" value="F:GMP reductase activity"/>
    <property type="evidence" value="ECO:0007669"/>
    <property type="project" value="UniProtKB-UniRule"/>
</dbReference>
<dbReference type="EC" id="1.7.1.7" evidence="5"/>
<evidence type="ECO:0000313" key="8">
    <source>
        <dbReference type="Proteomes" id="UP000033558"/>
    </source>
</evidence>
<dbReference type="GO" id="GO:1902560">
    <property type="term" value="C:GMP reductase complex"/>
    <property type="evidence" value="ECO:0007669"/>
    <property type="project" value="InterPro"/>
</dbReference>
<feature type="binding site" evidence="5">
    <location>
        <begin position="208"/>
        <end position="231"/>
    </location>
    <ligand>
        <name>NADP(+)</name>
        <dbReference type="ChEBI" id="CHEBI:58349"/>
    </ligand>
</feature>
<evidence type="ECO:0000256" key="3">
    <source>
        <dbReference type="ARBA" id="ARBA00037691"/>
    </source>
</evidence>
<dbReference type="Gene3D" id="3.20.20.70">
    <property type="entry name" value="Aldolase class I"/>
    <property type="match status" value="1"/>
</dbReference>
<organism evidence="7 8">
    <name type="scientific">Bombilactobacillus mellifer</name>
    <dbReference type="NCBI Taxonomy" id="1218492"/>
    <lineage>
        <taxon>Bacteria</taxon>
        <taxon>Bacillati</taxon>
        <taxon>Bacillota</taxon>
        <taxon>Bacilli</taxon>
        <taxon>Lactobacillales</taxon>
        <taxon>Lactobacillaceae</taxon>
        <taxon>Bombilactobacillus</taxon>
    </lineage>
</organism>
<dbReference type="InterPro" id="IPR050139">
    <property type="entry name" value="GMP_reductase"/>
</dbReference>
<accession>A0A0F4LQ69</accession>
<dbReference type="AlphaFoldDB" id="A0A0F4LQ69"/>
<dbReference type="STRING" id="1218492.JG30_11400"/>
<name>A0A0F4LQ69_9LACO</name>
<feature type="active site" description="Thioimidate intermediate" evidence="5">
    <location>
        <position position="179"/>
    </location>
</feature>
<protein>
    <recommendedName>
        <fullName evidence="5">GMP reductase</fullName>
        <ecNumber evidence="5">1.7.1.7</ecNumber>
    </recommendedName>
    <alternativeName>
        <fullName evidence="5">Guanosine 5'-monophosphate oxidoreductase</fullName>
        <shortName evidence="5">Guanosine monophosphate reductase</shortName>
    </alternativeName>
</protein>